<feature type="compositionally biased region" description="Basic residues" evidence="1">
    <location>
        <begin position="78"/>
        <end position="92"/>
    </location>
</feature>
<dbReference type="EMBL" id="GBRH01235415">
    <property type="protein sequence ID" value="JAD62480.1"/>
    <property type="molecule type" value="Transcribed_RNA"/>
</dbReference>
<sequence length="123" mass="12744">MGAEEVSASSTASSFGSNLSTARSVAWLSSSSSSSTAARCSGRPRMPDLARAATRSSRRRRLVVTGGGGAELAEAGRSSHRPHGGGRRRRGALHGPTTPGCEVRRQRHGARRGGAELSWSDGT</sequence>
<proteinExistence type="predicted"/>
<reference evidence="2" key="2">
    <citation type="journal article" date="2015" name="Data Brief">
        <title>Shoot transcriptome of the giant reed, Arundo donax.</title>
        <authorList>
            <person name="Barrero R.A."/>
            <person name="Guerrero F.D."/>
            <person name="Moolhuijzen P."/>
            <person name="Goolsby J.A."/>
            <person name="Tidwell J."/>
            <person name="Bellgard S.E."/>
            <person name="Bellgard M.I."/>
        </authorList>
    </citation>
    <scope>NUCLEOTIDE SEQUENCE</scope>
    <source>
        <tissue evidence="2">Shoot tissue taken approximately 20 cm above the soil surface</tissue>
    </source>
</reference>
<name>A0A0A9BML8_ARUDO</name>
<feature type="region of interest" description="Disordered" evidence="1">
    <location>
        <begin position="1"/>
        <end position="123"/>
    </location>
</feature>
<organism evidence="2">
    <name type="scientific">Arundo donax</name>
    <name type="common">Giant reed</name>
    <name type="synonym">Donax arundinaceus</name>
    <dbReference type="NCBI Taxonomy" id="35708"/>
    <lineage>
        <taxon>Eukaryota</taxon>
        <taxon>Viridiplantae</taxon>
        <taxon>Streptophyta</taxon>
        <taxon>Embryophyta</taxon>
        <taxon>Tracheophyta</taxon>
        <taxon>Spermatophyta</taxon>
        <taxon>Magnoliopsida</taxon>
        <taxon>Liliopsida</taxon>
        <taxon>Poales</taxon>
        <taxon>Poaceae</taxon>
        <taxon>PACMAD clade</taxon>
        <taxon>Arundinoideae</taxon>
        <taxon>Arundineae</taxon>
        <taxon>Arundo</taxon>
    </lineage>
</organism>
<feature type="compositionally biased region" description="Low complexity" evidence="1">
    <location>
        <begin position="7"/>
        <end position="41"/>
    </location>
</feature>
<accession>A0A0A9BML8</accession>
<protein>
    <submittedName>
        <fullName evidence="2">Uncharacterized protein</fullName>
    </submittedName>
</protein>
<dbReference type="AlphaFoldDB" id="A0A0A9BML8"/>
<reference evidence="2" key="1">
    <citation type="submission" date="2014-09" db="EMBL/GenBank/DDBJ databases">
        <authorList>
            <person name="Magalhaes I.L.F."/>
            <person name="Oliveira U."/>
            <person name="Santos F.R."/>
            <person name="Vidigal T.H.D.A."/>
            <person name="Brescovit A.D."/>
            <person name="Santos A.J."/>
        </authorList>
    </citation>
    <scope>NUCLEOTIDE SEQUENCE</scope>
    <source>
        <tissue evidence="2">Shoot tissue taken approximately 20 cm above the soil surface</tissue>
    </source>
</reference>
<evidence type="ECO:0000256" key="1">
    <source>
        <dbReference type="SAM" id="MobiDB-lite"/>
    </source>
</evidence>
<evidence type="ECO:0000313" key="2">
    <source>
        <dbReference type="EMBL" id="JAD62480.1"/>
    </source>
</evidence>